<evidence type="ECO:0000313" key="2">
    <source>
        <dbReference type="EMBL" id="TQE10999.1"/>
    </source>
</evidence>
<reference evidence="2 3" key="1">
    <citation type="journal article" date="2019" name="G3 (Bethesda)">
        <title>Sequencing of a Wild Apple (Malus baccata) Genome Unravels the Differences Between Cultivated and Wild Apple Species Regarding Disease Resistance and Cold Tolerance.</title>
        <authorList>
            <person name="Chen X."/>
        </authorList>
    </citation>
    <scope>NUCLEOTIDE SEQUENCE [LARGE SCALE GENOMIC DNA]</scope>
    <source>
        <strain evidence="3">cv. Shandingzi</strain>
        <tissue evidence="2">Leaves</tissue>
    </source>
</reference>
<evidence type="ECO:0000313" key="3">
    <source>
        <dbReference type="Proteomes" id="UP000315295"/>
    </source>
</evidence>
<gene>
    <name evidence="2" type="ORF">C1H46_003414</name>
</gene>
<proteinExistence type="predicted"/>
<sequence>MRDTYDCNHYYKNATCSSSPPAAPPHLTVDNMSFFLQQILVRSSTSLAFEKARQSLFLSSPPIGALLPGNLDRPCHSGFLDDGIPVVDYFATFVSGHPNGASENEADEYDSESEGGLKAFVEARPGGGRSSSKRSRAAKVHNLSEKRKRKVYSHGGSGNSGNIHHQTKASFI</sequence>
<accession>A0A540NJ11</accession>
<keyword evidence="3" id="KW-1185">Reference proteome</keyword>
<evidence type="ECO:0000256" key="1">
    <source>
        <dbReference type="SAM" id="MobiDB-lite"/>
    </source>
</evidence>
<dbReference type="AlphaFoldDB" id="A0A540NJ11"/>
<name>A0A540NJ11_MALBA</name>
<dbReference type="EMBL" id="VIEB01000034">
    <property type="protein sequence ID" value="TQE10999.1"/>
    <property type="molecule type" value="Genomic_DNA"/>
</dbReference>
<comment type="caution">
    <text evidence="2">The sequence shown here is derived from an EMBL/GenBank/DDBJ whole genome shotgun (WGS) entry which is preliminary data.</text>
</comment>
<protein>
    <submittedName>
        <fullName evidence="2">Uncharacterized protein</fullName>
    </submittedName>
</protein>
<dbReference type="Proteomes" id="UP000315295">
    <property type="component" value="Unassembled WGS sequence"/>
</dbReference>
<organism evidence="2 3">
    <name type="scientific">Malus baccata</name>
    <name type="common">Siberian crab apple</name>
    <name type="synonym">Pyrus baccata</name>
    <dbReference type="NCBI Taxonomy" id="106549"/>
    <lineage>
        <taxon>Eukaryota</taxon>
        <taxon>Viridiplantae</taxon>
        <taxon>Streptophyta</taxon>
        <taxon>Embryophyta</taxon>
        <taxon>Tracheophyta</taxon>
        <taxon>Spermatophyta</taxon>
        <taxon>Magnoliopsida</taxon>
        <taxon>eudicotyledons</taxon>
        <taxon>Gunneridae</taxon>
        <taxon>Pentapetalae</taxon>
        <taxon>rosids</taxon>
        <taxon>fabids</taxon>
        <taxon>Rosales</taxon>
        <taxon>Rosaceae</taxon>
        <taxon>Amygdaloideae</taxon>
        <taxon>Maleae</taxon>
        <taxon>Malus</taxon>
    </lineage>
</organism>
<feature type="region of interest" description="Disordered" evidence="1">
    <location>
        <begin position="122"/>
        <end position="172"/>
    </location>
</feature>